<dbReference type="RefSeq" id="WP_264280865.1">
    <property type="nucleotide sequence ID" value="NZ_CP107006.1"/>
</dbReference>
<evidence type="ECO:0000313" key="9">
    <source>
        <dbReference type="EMBL" id="UYQ92630.1"/>
    </source>
</evidence>
<keyword evidence="10" id="KW-1185">Reference proteome</keyword>
<keyword evidence="3" id="KW-0732">Signal</keyword>
<dbReference type="Pfam" id="PF14322">
    <property type="entry name" value="SusD-like_3"/>
    <property type="match status" value="1"/>
</dbReference>
<evidence type="ECO:0000259" key="8">
    <source>
        <dbReference type="Pfam" id="PF14322"/>
    </source>
</evidence>
<dbReference type="Pfam" id="PF07980">
    <property type="entry name" value="SusD_RagB"/>
    <property type="match status" value="1"/>
</dbReference>
<organism evidence="9 10">
    <name type="scientific">Chitinophaga horti</name>
    <dbReference type="NCBI Taxonomy" id="2920382"/>
    <lineage>
        <taxon>Bacteria</taxon>
        <taxon>Pseudomonadati</taxon>
        <taxon>Bacteroidota</taxon>
        <taxon>Chitinophagia</taxon>
        <taxon>Chitinophagales</taxon>
        <taxon>Chitinophagaceae</taxon>
        <taxon>Chitinophaga</taxon>
    </lineage>
</organism>
<comment type="subcellular location">
    <subcellularLocation>
        <location evidence="1">Cell outer membrane</location>
    </subcellularLocation>
</comment>
<gene>
    <name evidence="9" type="ORF">MKQ68_21340</name>
</gene>
<feature type="coiled-coil region" evidence="6">
    <location>
        <begin position="435"/>
        <end position="462"/>
    </location>
</feature>
<evidence type="ECO:0000256" key="6">
    <source>
        <dbReference type="SAM" id="Coils"/>
    </source>
</evidence>
<keyword evidence="6" id="KW-0175">Coiled coil</keyword>
<proteinExistence type="inferred from homology"/>
<evidence type="ECO:0000256" key="2">
    <source>
        <dbReference type="ARBA" id="ARBA00006275"/>
    </source>
</evidence>
<protein>
    <submittedName>
        <fullName evidence="9">RagB/SusD family nutrient uptake outer membrane protein</fullName>
    </submittedName>
</protein>
<evidence type="ECO:0000256" key="3">
    <source>
        <dbReference type="ARBA" id="ARBA00022729"/>
    </source>
</evidence>
<feature type="domain" description="RagB/SusD" evidence="7">
    <location>
        <begin position="316"/>
        <end position="568"/>
    </location>
</feature>
<evidence type="ECO:0000313" key="10">
    <source>
        <dbReference type="Proteomes" id="UP001162741"/>
    </source>
</evidence>
<dbReference type="Proteomes" id="UP001162741">
    <property type="component" value="Chromosome"/>
</dbReference>
<sequence length="568" mass="64127">MKINKLINIKNACLLAGAMVAMNGCKIDITPPDRYTEGTIFANPANMEQYIFGMYSEFKTFAFGEFPIGYSGNTDGLTDLLKYTSMVSGNGTINVLATDASRVNAASPHLNYWGTGYTRIRRLNEFIHGLYNYAKVDEATRNRYEAEARFIRGYVYFWLVKLHGSVILLDNLDQYSVYRRERSSEEDCYKFIANDFAFAAANLPKEWTSAGTGRATKGAAFGMLARTWLYAASIAEYDRKQFNDDPLTGIPAANAQTYYTNAAQASDSVIQLANEGYYRLENNYADAFTNKNTKEALFKLDFVSPNVTHNYDLGFAPKGDYPDATLVYGVPTAELVDEYEMADGSDFSWGDNVKAANPYANREPRFYASILYNGAAWKGRTINTTPGSVEGWIQYGSTTEPKTTVTGYYARKMLTQTATNFPQVKSTQSWSEMRYAEVLLINAEAKTKINKLEEARTSLLAVRDRVDLPVTNAVTPEQMMIAIEHERIVELAFEGHRYWDLRRWRKAHIVLNDVKFHGHKVTPNGATFKYEVVDADDTNREFTPSLYYMPIITSELQANLGLSQIKPW</sequence>
<keyword evidence="4" id="KW-0472">Membrane</keyword>
<evidence type="ECO:0000256" key="4">
    <source>
        <dbReference type="ARBA" id="ARBA00023136"/>
    </source>
</evidence>
<dbReference type="InterPro" id="IPR033985">
    <property type="entry name" value="SusD-like_N"/>
</dbReference>
<evidence type="ECO:0000259" key="7">
    <source>
        <dbReference type="Pfam" id="PF07980"/>
    </source>
</evidence>
<evidence type="ECO:0000256" key="1">
    <source>
        <dbReference type="ARBA" id="ARBA00004442"/>
    </source>
</evidence>
<accession>A0ABY6IZ29</accession>
<keyword evidence="5" id="KW-0998">Cell outer membrane</keyword>
<dbReference type="InterPro" id="IPR011990">
    <property type="entry name" value="TPR-like_helical_dom_sf"/>
</dbReference>
<dbReference type="SUPFAM" id="SSF48452">
    <property type="entry name" value="TPR-like"/>
    <property type="match status" value="1"/>
</dbReference>
<comment type="similarity">
    <text evidence="2">Belongs to the SusD family.</text>
</comment>
<evidence type="ECO:0000256" key="5">
    <source>
        <dbReference type="ARBA" id="ARBA00023237"/>
    </source>
</evidence>
<name>A0ABY6IZ29_9BACT</name>
<dbReference type="Gene3D" id="1.25.40.390">
    <property type="match status" value="1"/>
</dbReference>
<dbReference type="InterPro" id="IPR012944">
    <property type="entry name" value="SusD_RagB_dom"/>
</dbReference>
<reference evidence="9" key="1">
    <citation type="submission" date="2022-10" db="EMBL/GenBank/DDBJ databases">
        <title>Chitinophaga sp. nov., isolated from soil.</title>
        <authorList>
            <person name="Jeon C.O."/>
        </authorList>
    </citation>
    <scope>NUCLEOTIDE SEQUENCE</scope>
    <source>
        <strain evidence="9">R8</strain>
    </source>
</reference>
<dbReference type="EMBL" id="CP107006">
    <property type="protein sequence ID" value="UYQ92630.1"/>
    <property type="molecule type" value="Genomic_DNA"/>
</dbReference>
<feature type="domain" description="SusD-like N-terminal" evidence="8">
    <location>
        <begin position="93"/>
        <end position="229"/>
    </location>
</feature>